<dbReference type="EMBL" id="JXRR01000014">
    <property type="protein sequence ID" value="KIL47463.1"/>
    <property type="molecule type" value="Genomic_DNA"/>
</dbReference>
<proteinExistence type="inferred from homology"/>
<reference evidence="2 3" key="1">
    <citation type="submission" date="2015-01" db="EMBL/GenBank/DDBJ databases">
        <title>Jeotgalibacillus campisalis genome sequencing.</title>
        <authorList>
            <person name="Goh K.M."/>
            <person name="Chan K.-G."/>
            <person name="Yaakop A.S."/>
            <person name="Ee R."/>
            <person name="Gan H.M."/>
            <person name="Chan C.S."/>
        </authorList>
    </citation>
    <scope>NUCLEOTIDE SEQUENCE [LARGE SCALE GENOMIC DNA]</scope>
    <source>
        <strain evidence="2 3">SF-57</strain>
    </source>
</reference>
<dbReference type="SUPFAM" id="SSF52096">
    <property type="entry name" value="ClpP/crotonase"/>
    <property type="match status" value="1"/>
</dbReference>
<dbReference type="Gene3D" id="3.90.226.10">
    <property type="entry name" value="2-enoyl-CoA Hydratase, Chain A, domain 1"/>
    <property type="match status" value="1"/>
</dbReference>
<evidence type="ECO:0000256" key="1">
    <source>
        <dbReference type="ARBA" id="ARBA00005254"/>
    </source>
</evidence>
<comment type="caution">
    <text evidence="2">The sequence shown here is derived from an EMBL/GenBank/DDBJ whole genome shotgun (WGS) entry which is preliminary data.</text>
</comment>
<dbReference type="AlphaFoldDB" id="A0A0C2VU03"/>
<dbReference type="PANTHER" id="PTHR43459">
    <property type="entry name" value="ENOYL-COA HYDRATASE"/>
    <property type="match status" value="1"/>
</dbReference>
<dbReference type="CDD" id="cd06558">
    <property type="entry name" value="crotonase-like"/>
    <property type="match status" value="1"/>
</dbReference>
<comment type="similarity">
    <text evidence="1">Belongs to the enoyl-CoA hydratase/isomerase family.</text>
</comment>
<dbReference type="InterPro" id="IPR029045">
    <property type="entry name" value="ClpP/crotonase-like_dom_sf"/>
</dbReference>
<dbReference type="RefSeq" id="WP_041057040.1">
    <property type="nucleotide sequence ID" value="NZ_JXRR01000014.1"/>
</dbReference>
<evidence type="ECO:0000313" key="2">
    <source>
        <dbReference type="EMBL" id="KIL47463.1"/>
    </source>
</evidence>
<dbReference type="InterPro" id="IPR014748">
    <property type="entry name" value="Enoyl-CoA_hydra_C"/>
</dbReference>
<organism evidence="2 3">
    <name type="scientific">Jeotgalibacillus campisalis</name>
    <dbReference type="NCBI Taxonomy" id="220754"/>
    <lineage>
        <taxon>Bacteria</taxon>
        <taxon>Bacillati</taxon>
        <taxon>Bacillota</taxon>
        <taxon>Bacilli</taxon>
        <taxon>Bacillales</taxon>
        <taxon>Caryophanaceae</taxon>
        <taxon>Jeotgalibacillus</taxon>
    </lineage>
</organism>
<dbReference type="InterPro" id="IPR001753">
    <property type="entry name" value="Enoyl-CoA_hydra/iso"/>
</dbReference>
<protein>
    <submittedName>
        <fullName evidence="2">Enoyl-CoA hydratase</fullName>
    </submittedName>
</protein>
<dbReference type="Proteomes" id="UP000031972">
    <property type="component" value="Unassembled WGS sequence"/>
</dbReference>
<dbReference type="PATRIC" id="fig|220754.4.peg.1650"/>
<dbReference type="PANTHER" id="PTHR43459:SF1">
    <property type="entry name" value="EG:BACN32G11.4 PROTEIN"/>
    <property type="match status" value="1"/>
</dbReference>
<dbReference type="OrthoDB" id="9775794at2"/>
<dbReference type="Pfam" id="PF00378">
    <property type="entry name" value="ECH_1"/>
    <property type="match status" value="1"/>
</dbReference>
<dbReference type="Gene3D" id="1.10.12.10">
    <property type="entry name" value="Lyase 2-enoyl-coa Hydratase, Chain A, domain 2"/>
    <property type="match status" value="1"/>
</dbReference>
<evidence type="ECO:0000313" key="3">
    <source>
        <dbReference type="Proteomes" id="UP000031972"/>
    </source>
</evidence>
<sequence>MFETIFYEVREGVAKITLNRKDKLNAFTESMHKELMIALKEAAKDQAVRCLIITGSGKAFSAGEDLDGVTEEMDHGEVIRSRYMPIMLELASFKKPVIAAINGAAAGSGFSLALACDFRLMHEKAKFVQAFIHVGLIPDSANLFYLPKLIGHARAMELAVLGEKITAQEAKEFGLVNRVIEDGNWEQEVADFAAKLSNKPTKAIGLIKQLLQKSWENDLPQFLLEESYSQRIAGLSTDHQEGLLAFKEKRTPSFKGE</sequence>
<dbReference type="GO" id="GO:0003824">
    <property type="term" value="F:catalytic activity"/>
    <property type="evidence" value="ECO:0007669"/>
    <property type="project" value="UniProtKB-ARBA"/>
</dbReference>
<gene>
    <name evidence="2" type="ORF">KR50_16300</name>
</gene>
<accession>A0A0C2VU03</accession>
<name>A0A0C2VU03_9BACL</name>
<keyword evidence="3" id="KW-1185">Reference proteome</keyword>